<dbReference type="Proteomes" id="UP001177258">
    <property type="component" value="Unassembled WGS sequence"/>
</dbReference>
<accession>A0AA90Q014</accession>
<reference evidence="1" key="2">
    <citation type="submission" date="2023-07" db="EMBL/GenBank/DDBJ databases">
        <authorList>
            <person name="Aydin F."/>
            <person name="Tarhane S."/>
            <person name="Saticioglu I.B."/>
            <person name="Karakaya E."/>
            <person name="Abay S."/>
            <person name="Guran O."/>
            <person name="Bozkurt E."/>
            <person name="Uzum N."/>
            <person name="Olgun K."/>
            <person name="Jablonski D."/>
        </authorList>
    </citation>
    <scope>NUCLEOTIDE SEQUENCE</scope>
    <source>
        <strain evidence="1">Faydin-H75</strain>
    </source>
</reference>
<sequence>MEQAYSGMIVLNSNISQEASEQSKGISPAFLRLFERDEFKIEDSHEVINEAYIASEELKTIIIAANSYNHFAQNALLKVLEEPPSKTRFILIAKNKTSILPTIRSRLQIQDNRNPKIFEELDIDLKNLSLKSIYNFLKSLDSAPNPSRDTTKEKIQSLLFMIKKLGISFNEGDLKSFDEALEANANYQKDSYIFLPLLLMVLRNLKAKNAKK</sequence>
<dbReference type="SUPFAM" id="SSF52540">
    <property type="entry name" value="P-loop containing nucleoside triphosphate hydrolases"/>
    <property type="match status" value="1"/>
</dbReference>
<dbReference type="Proteomes" id="UP001240777">
    <property type="component" value="Unassembled WGS sequence"/>
</dbReference>
<organism evidence="2 3">
    <name type="scientific">Helicobacter cappadocius</name>
    <dbReference type="NCBI Taxonomy" id="3063998"/>
    <lineage>
        <taxon>Bacteria</taxon>
        <taxon>Pseudomonadati</taxon>
        <taxon>Campylobacterota</taxon>
        <taxon>Epsilonproteobacteria</taxon>
        <taxon>Campylobacterales</taxon>
        <taxon>Helicobacteraceae</taxon>
        <taxon>Helicobacter</taxon>
    </lineage>
</organism>
<evidence type="ECO:0000313" key="4">
    <source>
        <dbReference type="Proteomes" id="UP001240777"/>
    </source>
</evidence>
<reference evidence="1 3" key="3">
    <citation type="journal article" date="2024" name="Syst. Appl. Microbiol.">
        <title>Helicobacter cappadocius sp. nov., from lizards: The first psychrotrophic Helicobacter species.</title>
        <authorList>
            <person name="Aydin F."/>
            <person name="Tarhane S."/>
            <person name="Karakaya E."/>
            <person name="Abay S."/>
            <person name="Kayman T."/>
            <person name="Guran O."/>
            <person name="Bozkurt E."/>
            <person name="Uzum N."/>
            <person name="Avci A."/>
            <person name="Olgun K."/>
            <person name="Jablonski D."/>
            <person name="Guran C."/>
            <person name="Burcin Saticioglu I."/>
        </authorList>
    </citation>
    <scope>NUCLEOTIDE SEQUENCE [LARGE SCALE GENOMIC DNA]</scope>
    <source>
        <strain evidence="1">Faydin-H75</strain>
        <strain evidence="3">faydin-H76</strain>
    </source>
</reference>
<name>A0AA90Q014_9HELI</name>
<dbReference type="AlphaFoldDB" id="A0AA90Q014"/>
<dbReference type="Gene3D" id="3.40.50.300">
    <property type="entry name" value="P-loop containing nucleotide triphosphate hydrolases"/>
    <property type="match status" value="1"/>
</dbReference>
<comment type="caution">
    <text evidence="2">The sequence shown here is derived from an EMBL/GenBank/DDBJ whole genome shotgun (WGS) entry which is preliminary data.</text>
</comment>
<evidence type="ECO:0000313" key="1">
    <source>
        <dbReference type="EMBL" id="MDO7253669.1"/>
    </source>
</evidence>
<keyword evidence="4" id="KW-1185">Reference proteome</keyword>
<protein>
    <submittedName>
        <fullName evidence="2">DNA polymerase III subunit delta</fullName>
    </submittedName>
</protein>
<proteinExistence type="predicted"/>
<dbReference type="NCBIfam" id="NF006296">
    <property type="entry name" value="PRK08485.1"/>
    <property type="match status" value="1"/>
</dbReference>
<dbReference type="InterPro" id="IPR027417">
    <property type="entry name" value="P-loop_NTPase"/>
</dbReference>
<gene>
    <name evidence="1" type="ORF">Q5I04_07075</name>
    <name evidence="2" type="ORF">Q5I06_07640</name>
</gene>
<dbReference type="RefSeq" id="WP_305517509.1">
    <property type="nucleotide sequence ID" value="NZ_JAUPEV010000012.1"/>
</dbReference>
<dbReference type="EMBL" id="JAUPEV010000012">
    <property type="protein sequence ID" value="MDO7253669.1"/>
    <property type="molecule type" value="Genomic_DNA"/>
</dbReference>
<evidence type="ECO:0000313" key="2">
    <source>
        <dbReference type="EMBL" id="MDP2539643.1"/>
    </source>
</evidence>
<reference evidence="2 4" key="1">
    <citation type="submission" date="2023-07" db="EMBL/GenBank/DDBJ databases">
        <title>Unpublished Manusciprt.</title>
        <authorList>
            <person name="Aydin F."/>
            <person name="Tarhane S."/>
            <person name="Saticioglu I.B."/>
            <person name="Karakaya E."/>
            <person name="Abay S."/>
            <person name="Guran O."/>
            <person name="Bozkurt E."/>
            <person name="Uzum N."/>
            <person name="Olgun K."/>
            <person name="Jablonski D."/>
        </authorList>
    </citation>
    <scope>NUCLEOTIDE SEQUENCE</scope>
    <source>
        <strain evidence="4">faydin-H75</strain>
        <strain evidence="2">Faydin-H76</strain>
    </source>
</reference>
<dbReference type="Pfam" id="PF13177">
    <property type="entry name" value="DNA_pol3_delta2"/>
    <property type="match status" value="1"/>
</dbReference>
<dbReference type="EMBL" id="JAUYZK010000012">
    <property type="protein sequence ID" value="MDP2539643.1"/>
    <property type="molecule type" value="Genomic_DNA"/>
</dbReference>
<evidence type="ECO:0000313" key="3">
    <source>
        <dbReference type="Proteomes" id="UP001177258"/>
    </source>
</evidence>